<dbReference type="NCBIfam" id="TIGR00035">
    <property type="entry name" value="asp_race"/>
    <property type="match status" value="1"/>
</dbReference>
<dbReference type="InterPro" id="IPR001920">
    <property type="entry name" value="Asp/Glu_race"/>
</dbReference>
<dbReference type="Gene3D" id="3.40.50.1860">
    <property type="match status" value="2"/>
</dbReference>
<dbReference type="GO" id="GO:0047689">
    <property type="term" value="F:aspartate racemase activity"/>
    <property type="evidence" value="ECO:0007669"/>
    <property type="project" value="UniProtKB-EC"/>
</dbReference>
<dbReference type="SUPFAM" id="SSF53681">
    <property type="entry name" value="Aspartate/glutamate racemase"/>
    <property type="match status" value="2"/>
</dbReference>
<dbReference type="EMBL" id="LDXK01000003">
    <property type="protein sequence ID" value="KRT67348.1"/>
    <property type="molecule type" value="Genomic_DNA"/>
</dbReference>
<gene>
    <name evidence="3" type="ORF">XU08_C0003G0014</name>
</gene>
<dbReference type="InterPro" id="IPR018187">
    <property type="entry name" value="Asp/Glu_racemase_AS_1"/>
</dbReference>
<accession>A0A0T5ZX06</accession>
<name>A0A0T5ZX06_UNCKA</name>
<dbReference type="AlphaFoldDB" id="A0A0T5ZX06"/>
<dbReference type="PATRIC" id="fig|1576480.3.peg.411"/>
<dbReference type="Proteomes" id="UP000051297">
    <property type="component" value="Unassembled WGS sequence"/>
</dbReference>
<dbReference type="EC" id="5.1.1.13" evidence="3"/>
<dbReference type="PANTHER" id="PTHR21198:SF7">
    <property type="entry name" value="ASPARTATE-GLUTAMATE RACEMASE FAMILY"/>
    <property type="match status" value="1"/>
</dbReference>
<dbReference type="STRING" id="1576480.XU08_C0003G0014"/>
<dbReference type="InterPro" id="IPR015942">
    <property type="entry name" value="Asp/Glu/hydantoin_racemase"/>
</dbReference>
<dbReference type="InterPro" id="IPR004380">
    <property type="entry name" value="Asp_race"/>
</dbReference>
<sequence>MDQKSNRKKLGVLGGMGSLATAHFFRRIVECTEAATDQEHLDIIILNHARIPDRTEAILSKKHEPYLSLITKDAKELEKLGAENIAIPCNTSHYFYDEIQGSVKIPVLHMVRESLAYAAQIRKAKIVGLLATDGTVQSGIYHRPAKELGLSVVTPGPEGQKKVMRIIYDYVKGGKQGGREELLELISELKNKGAEVVLLGCTELSCLNFDLPEDCVDALEVLVKRSIEVSGGKYQGTL</sequence>
<proteinExistence type="inferred from homology"/>
<protein>
    <submittedName>
        <fullName evidence="3">Aspartate racemase, aspartate racemase</fullName>
        <ecNumber evidence="3">5.1.1.13</ecNumber>
    </submittedName>
</protein>
<evidence type="ECO:0000256" key="2">
    <source>
        <dbReference type="ARBA" id="ARBA00023235"/>
    </source>
</evidence>
<keyword evidence="2 3" id="KW-0413">Isomerase</keyword>
<comment type="similarity">
    <text evidence="1">Belongs to the aspartate/glutamate racemases family.</text>
</comment>
<evidence type="ECO:0000313" key="3">
    <source>
        <dbReference type="EMBL" id="KRT67348.1"/>
    </source>
</evidence>
<organism evidence="3 4">
    <name type="scientific">candidate division WWE3 bacterium CSP1-7</name>
    <dbReference type="NCBI Taxonomy" id="1576480"/>
    <lineage>
        <taxon>Bacteria</taxon>
        <taxon>Katanobacteria</taxon>
    </lineage>
</organism>
<dbReference type="PANTHER" id="PTHR21198">
    <property type="entry name" value="GLUTAMATE RACEMASE"/>
    <property type="match status" value="1"/>
</dbReference>
<dbReference type="Pfam" id="PF01177">
    <property type="entry name" value="Asp_Glu_race"/>
    <property type="match status" value="1"/>
</dbReference>
<dbReference type="PROSITE" id="PS00923">
    <property type="entry name" value="ASP_GLU_RACEMASE_1"/>
    <property type="match status" value="1"/>
</dbReference>
<evidence type="ECO:0000256" key="1">
    <source>
        <dbReference type="ARBA" id="ARBA00007847"/>
    </source>
</evidence>
<evidence type="ECO:0000313" key="4">
    <source>
        <dbReference type="Proteomes" id="UP000051297"/>
    </source>
</evidence>
<comment type="caution">
    <text evidence="3">The sequence shown here is derived from an EMBL/GenBank/DDBJ whole genome shotgun (WGS) entry which is preliminary data.</text>
</comment>
<reference evidence="3 4" key="1">
    <citation type="submission" date="2015-05" db="EMBL/GenBank/DDBJ databases">
        <title>Critical biogeochemical functions in the subsurface are associated with bacteria from new phyla and little studied lineages.</title>
        <authorList>
            <person name="Hug L.A."/>
            <person name="Thomas B.C."/>
            <person name="Sharon I."/>
            <person name="Brown C.T."/>
            <person name="Sharma R."/>
            <person name="Hettich R.L."/>
            <person name="Wilkins M.J."/>
            <person name="Williams K.H."/>
            <person name="Singh A."/>
            <person name="Banfield J.F."/>
        </authorList>
    </citation>
    <scope>NUCLEOTIDE SEQUENCE [LARGE SCALE GENOMIC DNA]</scope>
    <source>
        <strain evidence="3">CSP1-7</strain>
    </source>
</reference>